<dbReference type="Pfam" id="PF02786">
    <property type="entry name" value="CPSase_L_D2"/>
    <property type="match status" value="1"/>
</dbReference>
<evidence type="ECO:0000256" key="2">
    <source>
        <dbReference type="ARBA" id="ARBA00004956"/>
    </source>
</evidence>
<evidence type="ECO:0000256" key="8">
    <source>
        <dbReference type="ARBA" id="ARBA00022840"/>
    </source>
</evidence>
<dbReference type="SUPFAM" id="SSF51246">
    <property type="entry name" value="Rudiment single hybrid motif"/>
    <property type="match status" value="1"/>
</dbReference>
<dbReference type="NCBIfam" id="NF006367">
    <property type="entry name" value="PRK08591.1"/>
    <property type="match status" value="1"/>
</dbReference>
<dbReference type="FunCoup" id="A0A397R452">
    <property type="interactions" value="345"/>
</dbReference>
<dbReference type="GO" id="GO:0004075">
    <property type="term" value="F:biotin carboxylase activity"/>
    <property type="evidence" value="ECO:0007669"/>
    <property type="project" value="UniProtKB-EC"/>
</dbReference>
<dbReference type="Gene3D" id="3.30.470.20">
    <property type="entry name" value="ATP-grasp fold, B domain"/>
    <property type="match status" value="1"/>
</dbReference>
<comment type="subunit">
    <text evidence="3 13">Acetyl-CoA carboxylase is a heterohexamer of biotin carboxyl carrier protein, biotin carboxylase and the two subunits of carboxyl transferase in a 2:2 complex.</text>
</comment>
<evidence type="ECO:0000256" key="1">
    <source>
        <dbReference type="ARBA" id="ARBA00003761"/>
    </source>
</evidence>
<keyword evidence="9" id="KW-0460">Magnesium</keyword>
<keyword evidence="13" id="KW-0444">Lipid biosynthesis</keyword>
<dbReference type="NCBIfam" id="TIGR00514">
    <property type="entry name" value="accC"/>
    <property type="match status" value="1"/>
</dbReference>
<keyword evidence="13" id="KW-0276">Fatty acid metabolism</keyword>
<dbReference type="Pfam" id="PF00289">
    <property type="entry name" value="Biotin_carb_N"/>
    <property type="match status" value="1"/>
</dbReference>
<dbReference type="RefSeq" id="WP_119016813.1">
    <property type="nucleotide sequence ID" value="NZ_QXEV01000028.1"/>
</dbReference>
<evidence type="ECO:0000256" key="5">
    <source>
        <dbReference type="ARBA" id="ARBA00022598"/>
    </source>
</evidence>
<dbReference type="GO" id="GO:0046872">
    <property type="term" value="F:metal ion binding"/>
    <property type="evidence" value="ECO:0007669"/>
    <property type="project" value="UniProtKB-KW"/>
</dbReference>
<accession>A0A397R452</accession>
<evidence type="ECO:0000256" key="7">
    <source>
        <dbReference type="ARBA" id="ARBA00022741"/>
    </source>
</evidence>
<keyword evidence="17" id="KW-1185">Reference proteome</keyword>
<feature type="domain" description="Biotin carboxylation" evidence="15">
    <location>
        <begin position="1"/>
        <end position="445"/>
    </location>
</feature>
<dbReference type="InterPro" id="IPR005481">
    <property type="entry name" value="BC-like_N"/>
</dbReference>
<dbReference type="FunFam" id="3.40.50.20:FF:000010">
    <property type="entry name" value="Propionyl-CoA carboxylase subunit alpha"/>
    <property type="match status" value="1"/>
</dbReference>
<dbReference type="InterPro" id="IPR004549">
    <property type="entry name" value="Acetyl_CoA_COase_biotin_COase"/>
</dbReference>
<dbReference type="PROSITE" id="PS50979">
    <property type="entry name" value="BC"/>
    <property type="match status" value="1"/>
</dbReference>
<dbReference type="Proteomes" id="UP000266506">
    <property type="component" value="Unassembled WGS sequence"/>
</dbReference>
<feature type="domain" description="ATP-grasp" evidence="14">
    <location>
        <begin position="120"/>
        <end position="316"/>
    </location>
</feature>
<evidence type="ECO:0000256" key="9">
    <source>
        <dbReference type="ARBA" id="ARBA00022842"/>
    </source>
</evidence>
<keyword evidence="13" id="KW-0443">Lipid metabolism</keyword>
<dbReference type="GO" id="GO:0005524">
    <property type="term" value="F:ATP binding"/>
    <property type="evidence" value="ECO:0007669"/>
    <property type="project" value="UniProtKB-UniRule"/>
</dbReference>
<dbReference type="InterPro" id="IPR016185">
    <property type="entry name" value="PreATP-grasp_dom_sf"/>
</dbReference>
<dbReference type="SMART" id="SM00878">
    <property type="entry name" value="Biotin_carb_C"/>
    <property type="match status" value="1"/>
</dbReference>
<dbReference type="Pfam" id="PF02785">
    <property type="entry name" value="Biotin_carb_C"/>
    <property type="match status" value="1"/>
</dbReference>
<dbReference type="SUPFAM" id="SSF52440">
    <property type="entry name" value="PreATP-grasp domain"/>
    <property type="match status" value="1"/>
</dbReference>
<dbReference type="FunFam" id="3.30.1490.20:FF:000003">
    <property type="entry name" value="acetyl-CoA carboxylase isoform X1"/>
    <property type="match status" value="1"/>
</dbReference>
<keyword evidence="8 12" id="KW-0067">ATP-binding</keyword>
<dbReference type="GO" id="GO:2001295">
    <property type="term" value="P:malonyl-CoA biosynthetic process"/>
    <property type="evidence" value="ECO:0007669"/>
    <property type="project" value="UniProtKB-UniPathway"/>
</dbReference>
<dbReference type="SUPFAM" id="SSF56059">
    <property type="entry name" value="Glutathione synthetase ATP-binding domain-like"/>
    <property type="match status" value="1"/>
</dbReference>
<evidence type="ECO:0000256" key="6">
    <source>
        <dbReference type="ARBA" id="ARBA00022723"/>
    </source>
</evidence>
<sequence>MFKKILIANRGEIAVRIIRACKELGIQTVAVYSKGDEEALHKELANEAVCIGDAAPKDSYLNVENIITAACLSGCDAIHPGFGFLSENPEFARMVEKCGLTFIGPNPSVMEKMGNKNEAIQSMIAAGVPVVPGSHKAVNLEEGLDVAESIGYPVLIKASAGGGGKGIRLVESKEEFTPLFNEAKEEALKFFSNDEVYIEKFIKHPKHIEVQLMCDKHGNVIHLFERNCSLQRRNQKMIEEAPCISISQDLKNKLYDSAIKACKWIGYDSVGTIEFLVDDSENYYFMEMNTRVQVEHCVTEAVTNVDIVKNMIKIAYGLPLQFKQADIKLYGYAIECRINAEDPRNDFRPNPGKINFLHTPGGMGVRIDSAVYPGYTISPYYDSMILKVICFAKTRLECIRKMRQALEELIVDGVKTTTEFDYVLLHHPEFILGHYDTSFIEGFIGELKENGKLIQ</sequence>
<evidence type="ECO:0000313" key="16">
    <source>
        <dbReference type="EMBL" id="RIA64954.1"/>
    </source>
</evidence>
<dbReference type="PROSITE" id="PS00866">
    <property type="entry name" value="CPSASE_1"/>
    <property type="match status" value="1"/>
</dbReference>
<evidence type="ECO:0000259" key="15">
    <source>
        <dbReference type="PROSITE" id="PS50979"/>
    </source>
</evidence>
<dbReference type="UniPathway" id="UPA00655">
    <property type="reaction ID" value="UER00711"/>
</dbReference>
<comment type="catalytic activity">
    <reaction evidence="11 13">
        <text>N(6)-biotinyl-L-lysyl-[protein] + hydrogencarbonate + ATP = N(6)-carboxybiotinyl-L-lysyl-[protein] + ADP + phosphate + H(+)</text>
        <dbReference type="Rhea" id="RHEA:13501"/>
        <dbReference type="Rhea" id="RHEA-COMP:10505"/>
        <dbReference type="Rhea" id="RHEA-COMP:10506"/>
        <dbReference type="ChEBI" id="CHEBI:15378"/>
        <dbReference type="ChEBI" id="CHEBI:17544"/>
        <dbReference type="ChEBI" id="CHEBI:30616"/>
        <dbReference type="ChEBI" id="CHEBI:43474"/>
        <dbReference type="ChEBI" id="CHEBI:83144"/>
        <dbReference type="ChEBI" id="CHEBI:83145"/>
        <dbReference type="ChEBI" id="CHEBI:456216"/>
        <dbReference type="EC" id="6.3.4.14"/>
    </reaction>
</comment>
<dbReference type="GO" id="GO:0006633">
    <property type="term" value="P:fatty acid biosynthetic process"/>
    <property type="evidence" value="ECO:0007669"/>
    <property type="project" value="UniProtKB-KW"/>
</dbReference>
<keyword evidence="13" id="KW-0275">Fatty acid biosynthesis</keyword>
<dbReference type="EMBL" id="QXEV01000028">
    <property type="protein sequence ID" value="RIA64954.1"/>
    <property type="molecule type" value="Genomic_DNA"/>
</dbReference>
<evidence type="ECO:0000256" key="11">
    <source>
        <dbReference type="ARBA" id="ARBA00048600"/>
    </source>
</evidence>
<dbReference type="InterPro" id="IPR011764">
    <property type="entry name" value="Biotin_carboxylation_dom"/>
</dbReference>
<dbReference type="AlphaFoldDB" id="A0A397R452"/>
<evidence type="ECO:0000256" key="4">
    <source>
        <dbReference type="ARBA" id="ARBA00013263"/>
    </source>
</evidence>
<dbReference type="PANTHER" id="PTHR48095">
    <property type="entry name" value="PYRUVATE CARBOXYLASE SUBUNIT A"/>
    <property type="match status" value="1"/>
</dbReference>
<evidence type="ECO:0000256" key="3">
    <source>
        <dbReference type="ARBA" id="ARBA00011750"/>
    </source>
</evidence>
<dbReference type="InterPro" id="IPR005479">
    <property type="entry name" value="CPAse_ATP-bd"/>
</dbReference>
<comment type="caution">
    <text evidence="16">The sequence shown here is derived from an EMBL/GenBank/DDBJ whole genome shotgun (WGS) entry which is preliminary data.</text>
</comment>
<comment type="function">
    <text evidence="1 13">This protein is a component of the acetyl coenzyme A carboxylase complex; first, biotin carboxylase catalyzes the carboxylation of the carrier protein and then the transcarboxylase transfers the carboxyl group to form malonyl-CoA.</text>
</comment>
<dbReference type="InterPro" id="IPR051602">
    <property type="entry name" value="ACC_Biotin_Carboxylase"/>
</dbReference>
<keyword evidence="5 13" id="KW-0436">Ligase</keyword>
<keyword evidence="7 12" id="KW-0547">Nucleotide-binding</keyword>
<dbReference type="PANTHER" id="PTHR48095:SF2">
    <property type="entry name" value="BIOTIN CARBOXYLASE, CHLOROPLASTIC"/>
    <property type="match status" value="1"/>
</dbReference>
<reference evidence="16 17" key="1">
    <citation type="submission" date="2018-08" db="EMBL/GenBank/DDBJ databases">
        <title>Genomic Encyclopedia of Archaeal and Bacterial Type Strains, Phase II (KMG-II): from individual species to whole genera.</title>
        <authorList>
            <person name="Goeker M."/>
        </authorList>
    </citation>
    <scope>NUCLEOTIDE SEQUENCE [LARGE SCALE GENOMIC DNA]</scope>
    <source>
        <strain evidence="16 17">ATCC 27112</strain>
    </source>
</reference>
<comment type="pathway">
    <text evidence="2 13">Lipid metabolism; malonyl-CoA biosynthesis; malonyl-CoA from acetyl-CoA: step 1/1.</text>
</comment>
<keyword evidence="6" id="KW-0479">Metal-binding</keyword>
<dbReference type="PROSITE" id="PS50975">
    <property type="entry name" value="ATP_GRASP"/>
    <property type="match status" value="1"/>
</dbReference>
<dbReference type="InParanoid" id="A0A397R452"/>
<evidence type="ECO:0000259" key="14">
    <source>
        <dbReference type="PROSITE" id="PS50975"/>
    </source>
</evidence>
<keyword evidence="10 13" id="KW-0092">Biotin</keyword>
<name>A0A397R452_9MOLU</name>
<dbReference type="OrthoDB" id="9807469at2"/>
<evidence type="ECO:0000256" key="13">
    <source>
        <dbReference type="RuleBase" id="RU365063"/>
    </source>
</evidence>
<dbReference type="InterPro" id="IPR011761">
    <property type="entry name" value="ATP-grasp"/>
</dbReference>
<evidence type="ECO:0000313" key="17">
    <source>
        <dbReference type="Proteomes" id="UP000266506"/>
    </source>
</evidence>
<proteinExistence type="predicted"/>
<protein>
    <recommendedName>
        <fullName evidence="4 13">Biotin carboxylase</fullName>
        <ecNumber evidence="4 13">6.3.4.14</ecNumber>
    </recommendedName>
    <alternativeName>
        <fullName evidence="13">Acetyl-coenzyme A carboxylase biotin carboxylase subunit A</fullName>
    </alternativeName>
</protein>
<dbReference type="InterPro" id="IPR005482">
    <property type="entry name" value="Biotin_COase_C"/>
</dbReference>
<gene>
    <name evidence="16" type="ORF">EI71_01734</name>
</gene>
<dbReference type="PROSITE" id="PS00867">
    <property type="entry name" value="CPSASE_2"/>
    <property type="match status" value="1"/>
</dbReference>
<dbReference type="EC" id="6.3.4.14" evidence="4 13"/>
<dbReference type="InterPro" id="IPR011054">
    <property type="entry name" value="Rudment_hybrid_motif"/>
</dbReference>
<organism evidence="16 17">
    <name type="scientific">Anaeroplasma bactoclasticum</name>
    <dbReference type="NCBI Taxonomy" id="2088"/>
    <lineage>
        <taxon>Bacteria</taxon>
        <taxon>Bacillati</taxon>
        <taxon>Mycoplasmatota</taxon>
        <taxon>Mollicutes</taxon>
        <taxon>Anaeroplasmatales</taxon>
        <taxon>Anaeroplasmataceae</taxon>
        <taxon>Anaeroplasma</taxon>
    </lineage>
</organism>
<evidence type="ECO:0000256" key="12">
    <source>
        <dbReference type="PROSITE-ProRule" id="PRU00409"/>
    </source>
</evidence>
<evidence type="ECO:0000256" key="10">
    <source>
        <dbReference type="ARBA" id="ARBA00023267"/>
    </source>
</evidence>